<dbReference type="RefSeq" id="WP_179762068.1">
    <property type="nucleotide sequence ID" value="NZ_BAAAJZ010000006.1"/>
</dbReference>
<accession>A0A852WCT8</accession>
<evidence type="ECO:0008006" key="4">
    <source>
        <dbReference type="Google" id="ProtNLM"/>
    </source>
</evidence>
<dbReference type="GeneID" id="98054077"/>
<evidence type="ECO:0000313" key="3">
    <source>
        <dbReference type="Proteomes" id="UP000549695"/>
    </source>
</evidence>
<reference evidence="2 3" key="1">
    <citation type="submission" date="2020-07" db="EMBL/GenBank/DDBJ databases">
        <title>Sequencing the genomes of 1000 actinobacteria strains.</title>
        <authorList>
            <person name="Klenk H.-P."/>
        </authorList>
    </citation>
    <scope>NUCLEOTIDE SEQUENCE [LARGE SCALE GENOMIC DNA]</scope>
    <source>
        <strain evidence="2 3">DSM 44749</strain>
    </source>
</reference>
<feature type="transmembrane region" description="Helical" evidence="1">
    <location>
        <begin position="77"/>
        <end position="99"/>
    </location>
</feature>
<feature type="transmembrane region" description="Helical" evidence="1">
    <location>
        <begin position="50"/>
        <end position="70"/>
    </location>
</feature>
<keyword evidence="1" id="KW-0812">Transmembrane</keyword>
<dbReference type="EMBL" id="JACCCZ010000001">
    <property type="protein sequence ID" value="NYG04105.1"/>
    <property type="molecule type" value="Genomic_DNA"/>
</dbReference>
<feature type="transmembrane region" description="Helical" evidence="1">
    <location>
        <begin position="130"/>
        <end position="151"/>
    </location>
</feature>
<name>A0A852WCT8_PSEA5</name>
<keyword evidence="1" id="KW-0472">Membrane</keyword>
<sequence length="164" mass="18023">MSVVFVWVAITTFSGVLIETLLIYPNIFGDVPASLVRSTEFFSEVGPGDVFPVLGMATLVTGLLTVATTWRLRPARSWALMAVAAAVVGEFGFSAWFFWPRNTLMFVEGPAFHATDELVRVAWEFETGHWLRLVLCGVTAVLAFGTLLRLLTPAQVSRSIEQVV</sequence>
<proteinExistence type="predicted"/>
<keyword evidence="3" id="KW-1185">Reference proteome</keyword>
<organism evidence="2 3">
    <name type="scientific">Pseudonocardia alni</name>
    <name type="common">Amycolata alni</name>
    <dbReference type="NCBI Taxonomy" id="33907"/>
    <lineage>
        <taxon>Bacteria</taxon>
        <taxon>Bacillati</taxon>
        <taxon>Actinomycetota</taxon>
        <taxon>Actinomycetes</taxon>
        <taxon>Pseudonocardiales</taxon>
        <taxon>Pseudonocardiaceae</taxon>
        <taxon>Pseudonocardia</taxon>
    </lineage>
</organism>
<evidence type="ECO:0000313" key="2">
    <source>
        <dbReference type="EMBL" id="NYG04105.1"/>
    </source>
</evidence>
<evidence type="ECO:0000256" key="1">
    <source>
        <dbReference type="SAM" id="Phobius"/>
    </source>
</evidence>
<keyword evidence="1" id="KW-1133">Transmembrane helix</keyword>
<dbReference type="Proteomes" id="UP000549695">
    <property type="component" value="Unassembled WGS sequence"/>
</dbReference>
<comment type="caution">
    <text evidence="2">The sequence shown here is derived from an EMBL/GenBank/DDBJ whole genome shotgun (WGS) entry which is preliminary data.</text>
</comment>
<dbReference type="AlphaFoldDB" id="A0A852WCT8"/>
<protein>
    <recommendedName>
        <fullName evidence="4">DUF1772 domain-containing protein</fullName>
    </recommendedName>
</protein>
<gene>
    <name evidence="2" type="ORF">HDA37_004390</name>
</gene>